<evidence type="ECO:0000256" key="8">
    <source>
        <dbReference type="ARBA" id="ARBA00023273"/>
    </source>
</evidence>
<reference evidence="14" key="1">
    <citation type="submission" date="2024-02" db="EMBL/GenBank/DDBJ databases">
        <authorList>
            <consortium name="ELIXIR-Norway"/>
            <consortium name="Elixir Norway"/>
        </authorList>
    </citation>
    <scope>NUCLEOTIDE SEQUENCE</scope>
</reference>
<evidence type="ECO:0000313" key="15">
    <source>
        <dbReference type="Proteomes" id="UP001497444"/>
    </source>
</evidence>
<feature type="compositionally biased region" description="Basic and acidic residues" evidence="13">
    <location>
        <begin position="20"/>
        <end position="29"/>
    </location>
</feature>
<feature type="compositionally biased region" description="Low complexity" evidence="13">
    <location>
        <begin position="393"/>
        <end position="410"/>
    </location>
</feature>
<feature type="region of interest" description="Disordered" evidence="13">
    <location>
        <begin position="1"/>
        <end position="67"/>
    </location>
</feature>
<dbReference type="InterPro" id="IPR036322">
    <property type="entry name" value="WD40_repeat_dom_sf"/>
</dbReference>
<feature type="repeat" description="WD" evidence="12">
    <location>
        <begin position="809"/>
        <end position="851"/>
    </location>
</feature>
<keyword evidence="4" id="KW-0677">Repeat</keyword>
<evidence type="ECO:0000256" key="6">
    <source>
        <dbReference type="ARBA" id="ARBA00023069"/>
    </source>
</evidence>
<accession>A0ABP0VUB2</accession>
<sequence>MTENTKPSSTTKKNVNSQNTKKDEGKQVDSTKAPSLGDKDSKGEKPGSPNKLQASVPLPTLPLGQRESYRNQFNLAKAQADAAAAQAAGGGGSKISTLYPSSHRQSGSSQISFSSRTSNRSSRLPRSKKKKGQDEVMQVFNEFGKDVTPKPLVTLQPTVLTDKLWAEPGAQSIQGSDLEHSVPIYSRTGFSVTSTAGSLTPETIDLGPDLDIDEQDSRKSRSFRSSSVNLDTTPTPKLQVIAVYAPIITPTTEPELENPIPVHITESCNQVLLSMRGNNLNMAFETINQVLSRNTHYEELLSFKKGSDNYQPNMCQTLFSLQKNKESQASILSTQSYAIQVNSWDIADSVGGKVKPDQYQPWKVVTHASKDTKTTNPTTTVVLLSELFSAEQPSAPLSSLPSPSVSRRQSNSGGGAISRKGSMSIGGLSRRPSASGGQISKRPSWSLASRRVSTSGGTQGLDEYLRGASPESLGTALGSAIDSQVGAPEIVKPVELQPDLSKLTGLFKALEMVERAIVLNTYHDMLLEFCDFRAREIIPEPPPPVELDKDGKPVVKKPPTPPPPPPPLKEEPEQELGPKVILPTIEPSTQSVHGLWNFECDVTEGRNVSCMAWNKANKHLLAVGYGQFEFGIQKRGMIAFWSLKNPRYPHAMITTKSGVLTLDFAIASPSLLAAGFYSGNVAIYDIRNPKEGPIIQSGFETGKHNDPIWKVQWVDHSSEHGESLVSVSTDGRVSQWSIKKDLEYVNLMRLKRVPGQNKGAQPQPFISRRSAGLCFEFSPKHPSVYLVGTEEGPIYKCDRSYSEQYMQMYMGHNGPVYQVRWSPFMSNLFLSCSSDWTVRLWNEEQANALLVFQTVNMGIADVQWSLANACVFALASTNGHLEVWDMQISVMKPIVVYYIENCVFSCLLFALETPILLLGGNTGSINVLRMEGFERNEDENVEIKKLKDALVANVTRHGGT</sequence>
<evidence type="ECO:0000256" key="9">
    <source>
        <dbReference type="ARBA" id="ARBA00024190"/>
    </source>
</evidence>
<evidence type="ECO:0000256" key="3">
    <source>
        <dbReference type="ARBA" id="ARBA00022574"/>
    </source>
</evidence>
<dbReference type="SMART" id="SM00320">
    <property type="entry name" value="WD40"/>
    <property type="match status" value="4"/>
</dbReference>
<feature type="region of interest" description="Disordered" evidence="13">
    <location>
        <begin position="196"/>
        <end position="230"/>
    </location>
</feature>
<protein>
    <recommendedName>
        <fullName evidence="10">Dynein axonemal intermediate chain 4</fullName>
    </recommendedName>
    <alternativeName>
        <fullName evidence="11">WD repeat-containing protein 78</fullName>
    </alternativeName>
</protein>
<feature type="compositionally biased region" description="Low complexity" evidence="13">
    <location>
        <begin position="101"/>
        <end position="122"/>
    </location>
</feature>
<proteinExistence type="predicted"/>
<evidence type="ECO:0000256" key="11">
    <source>
        <dbReference type="ARBA" id="ARBA00041557"/>
    </source>
</evidence>
<dbReference type="Gene3D" id="2.130.10.10">
    <property type="entry name" value="YVTN repeat-like/Quinoprotein amine dehydrogenase"/>
    <property type="match status" value="1"/>
</dbReference>
<evidence type="ECO:0000256" key="4">
    <source>
        <dbReference type="ARBA" id="ARBA00022737"/>
    </source>
</evidence>
<feature type="region of interest" description="Disordered" evidence="13">
    <location>
        <begin position="540"/>
        <end position="575"/>
    </location>
</feature>
<comment type="subcellular location">
    <subcellularLocation>
        <location evidence="1">Cytoplasm</location>
        <location evidence="1">Cytoskeleton</location>
        <location evidence="1">Flagellum axoneme</location>
    </subcellularLocation>
    <subcellularLocation>
        <location evidence="9">Dynein axonemal particle</location>
    </subcellularLocation>
</comment>
<feature type="compositionally biased region" description="Polar residues" evidence="13">
    <location>
        <begin position="1"/>
        <end position="19"/>
    </location>
</feature>
<evidence type="ECO:0000256" key="5">
    <source>
        <dbReference type="ARBA" id="ARBA00022846"/>
    </source>
</evidence>
<evidence type="ECO:0000256" key="12">
    <source>
        <dbReference type="PROSITE-ProRule" id="PRU00221"/>
    </source>
</evidence>
<dbReference type="PANTHER" id="PTHR12442:SF12">
    <property type="entry name" value="DYNEIN AXONEMAL INTERMEDIATE CHAIN 4"/>
    <property type="match status" value="1"/>
</dbReference>
<feature type="compositionally biased region" description="Pro residues" evidence="13">
    <location>
        <begin position="556"/>
        <end position="567"/>
    </location>
</feature>
<keyword evidence="8" id="KW-0966">Cell projection</keyword>
<evidence type="ECO:0000256" key="10">
    <source>
        <dbReference type="ARBA" id="ARBA00040002"/>
    </source>
</evidence>
<dbReference type="Proteomes" id="UP001497444">
    <property type="component" value="Chromosome 11"/>
</dbReference>
<feature type="compositionally biased region" description="Polar residues" evidence="13">
    <location>
        <begin position="435"/>
        <end position="456"/>
    </location>
</feature>
<organism evidence="14 15">
    <name type="scientific">Sphagnum jensenii</name>
    <dbReference type="NCBI Taxonomy" id="128206"/>
    <lineage>
        <taxon>Eukaryota</taxon>
        <taxon>Viridiplantae</taxon>
        <taxon>Streptophyta</taxon>
        <taxon>Embryophyta</taxon>
        <taxon>Bryophyta</taxon>
        <taxon>Sphagnophytina</taxon>
        <taxon>Sphagnopsida</taxon>
        <taxon>Sphagnales</taxon>
        <taxon>Sphagnaceae</taxon>
        <taxon>Sphagnum</taxon>
    </lineage>
</organism>
<dbReference type="InterPro" id="IPR050687">
    <property type="entry name" value="Dynein_IC"/>
</dbReference>
<feature type="region of interest" description="Disordered" evidence="13">
    <location>
        <begin position="393"/>
        <end position="466"/>
    </location>
</feature>
<evidence type="ECO:0000256" key="7">
    <source>
        <dbReference type="ARBA" id="ARBA00023212"/>
    </source>
</evidence>
<dbReference type="PROSITE" id="PS50082">
    <property type="entry name" value="WD_REPEATS_2"/>
    <property type="match status" value="1"/>
</dbReference>
<dbReference type="Pfam" id="PF00400">
    <property type="entry name" value="WD40"/>
    <property type="match status" value="1"/>
</dbReference>
<keyword evidence="3 12" id="KW-0853">WD repeat</keyword>
<name>A0ABP0VUB2_9BRYO</name>
<gene>
    <name evidence="14" type="ORF">CSSPJE1EN1_LOCUS3255</name>
</gene>
<keyword evidence="2" id="KW-0963">Cytoplasm</keyword>
<keyword evidence="6" id="KW-0969">Cilium</keyword>
<evidence type="ECO:0000256" key="2">
    <source>
        <dbReference type="ARBA" id="ARBA00022490"/>
    </source>
</evidence>
<keyword evidence="5" id="KW-0282">Flagellum</keyword>
<dbReference type="EMBL" id="OZ020106">
    <property type="protein sequence ID" value="CAK9257777.1"/>
    <property type="molecule type" value="Genomic_DNA"/>
</dbReference>
<evidence type="ECO:0000256" key="1">
    <source>
        <dbReference type="ARBA" id="ARBA00004611"/>
    </source>
</evidence>
<evidence type="ECO:0000256" key="13">
    <source>
        <dbReference type="SAM" id="MobiDB-lite"/>
    </source>
</evidence>
<dbReference type="InterPro" id="IPR015943">
    <property type="entry name" value="WD40/YVTN_repeat-like_dom_sf"/>
</dbReference>
<dbReference type="PROSITE" id="PS50294">
    <property type="entry name" value="WD_REPEATS_REGION"/>
    <property type="match status" value="1"/>
</dbReference>
<feature type="region of interest" description="Disordered" evidence="13">
    <location>
        <begin position="89"/>
        <end position="134"/>
    </location>
</feature>
<dbReference type="PANTHER" id="PTHR12442">
    <property type="entry name" value="DYNEIN INTERMEDIATE CHAIN"/>
    <property type="match status" value="1"/>
</dbReference>
<evidence type="ECO:0000313" key="14">
    <source>
        <dbReference type="EMBL" id="CAK9257777.1"/>
    </source>
</evidence>
<keyword evidence="15" id="KW-1185">Reference proteome</keyword>
<dbReference type="InterPro" id="IPR001680">
    <property type="entry name" value="WD40_rpt"/>
</dbReference>
<keyword evidence="7" id="KW-0206">Cytoskeleton</keyword>
<dbReference type="SUPFAM" id="SSF50978">
    <property type="entry name" value="WD40 repeat-like"/>
    <property type="match status" value="1"/>
</dbReference>